<gene>
    <name evidence="1" type="ORF">FH063_004735</name>
</gene>
<comment type="caution">
    <text evidence="1">The sequence shown here is derived from an EMBL/GenBank/DDBJ whole genome shotgun (WGS) entry which is preliminary data.</text>
</comment>
<dbReference type="Proteomes" id="UP000325333">
    <property type="component" value="Unassembled WGS sequence"/>
</dbReference>
<dbReference type="SUPFAM" id="SSF48452">
    <property type="entry name" value="TPR-like"/>
    <property type="match status" value="2"/>
</dbReference>
<sequence length="322" mass="33674">MRLPRTGSAAGAILMAIVFDAMLPVGCGGRPSAVIDTGGIDDAHTVSILETARHAFLAGRYDQAAAGYARALDRAHALDDAAAIALAGQELAISDLRRGKAERAAAAAARTRSDLARRGHPGLPALALVEATARYRLGQSQQAWQLAQEAIKSSKDPLVSARATYLTGLLAADRGDRTALRTAIKGLPASEQPELAADRLALTGRLALLDDDAGAAFNAFTTEERLRRASGDEAGVARALTSAAQAAEKGGRRSEAADFYFRAGRSAVQAGSGGDEAAALLRHAEQLARQTSQPELAAEAVRLRRALPRLGRAADGEERQAW</sequence>
<evidence type="ECO:0000313" key="1">
    <source>
        <dbReference type="EMBL" id="KAA1056587.1"/>
    </source>
</evidence>
<dbReference type="AlphaFoldDB" id="A0A5B0KV47"/>
<accession>A0A5B0KV47</accession>
<evidence type="ECO:0008006" key="3">
    <source>
        <dbReference type="Google" id="ProtNLM"/>
    </source>
</evidence>
<name>A0A5B0KV47_9PROT</name>
<reference evidence="1 2" key="1">
    <citation type="submission" date="2019-07" db="EMBL/GenBank/DDBJ databases">
        <title>Genome sequencing of the stress-tolerant strain Azospirillum brasilense Az19.</title>
        <authorList>
            <person name="Maroniche G.A."/>
            <person name="Garcia J.E."/>
            <person name="Pagnussat L."/>
            <person name="Amenta M."/>
            <person name="Creus C.M."/>
        </authorList>
    </citation>
    <scope>NUCLEOTIDE SEQUENCE [LARGE SCALE GENOMIC DNA]</scope>
    <source>
        <strain evidence="1 2">Az19</strain>
    </source>
</reference>
<protein>
    <recommendedName>
        <fullName evidence="3">Tetratricopeptide repeat protein</fullName>
    </recommendedName>
</protein>
<dbReference type="RefSeq" id="WP_149649715.1">
    <property type="nucleotide sequence ID" value="NZ_VEWN01000004.1"/>
</dbReference>
<dbReference type="InterPro" id="IPR011990">
    <property type="entry name" value="TPR-like_helical_dom_sf"/>
</dbReference>
<proteinExistence type="predicted"/>
<evidence type="ECO:0000313" key="2">
    <source>
        <dbReference type="Proteomes" id="UP000325333"/>
    </source>
</evidence>
<dbReference type="EMBL" id="VEWN01000004">
    <property type="protein sequence ID" value="KAA1056587.1"/>
    <property type="molecule type" value="Genomic_DNA"/>
</dbReference>
<organism evidence="1 2">
    <name type="scientific">Azospirillum argentinense</name>
    <dbReference type="NCBI Taxonomy" id="2970906"/>
    <lineage>
        <taxon>Bacteria</taxon>
        <taxon>Pseudomonadati</taxon>
        <taxon>Pseudomonadota</taxon>
        <taxon>Alphaproteobacteria</taxon>
        <taxon>Rhodospirillales</taxon>
        <taxon>Azospirillaceae</taxon>
        <taxon>Azospirillum</taxon>
    </lineage>
</organism>